<reference evidence="1 2" key="1">
    <citation type="submission" date="2015-01" db="EMBL/GenBank/DDBJ databases">
        <title>Jeotgalibacillus campisalis genome sequencing.</title>
        <authorList>
            <person name="Goh K.M."/>
            <person name="Chan K.-G."/>
            <person name="Yaakop A.S."/>
            <person name="Ee R."/>
            <person name="Gan H.M."/>
            <person name="Chan C.S."/>
        </authorList>
    </citation>
    <scope>NUCLEOTIDE SEQUENCE [LARGE SCALE GENOMIC DNA]</scope>
    <source>
        <strain evidence="1 2">SF-57</strain>
    </source>
</reference>
<evidence type="ECO:0000313" key="1">
    <source>
        <dbReference type="EMBL" id="KIL52807.1"/>
    </source>
</evidence>
<protein>
    <recommendedName>
        <fullName evidence="3">DUF2642 domain-containing protein</fullName>
    </recommendedName>
</protein>
<evidence type="ECO:0008006" key="3">
    <source>
        <dbReference type="Google" id="ProtNLM"/>
    </source>
</evidence>
<dbReference type="Pfam" id="PF10842">
    <property type="entry name" value="DUF2642"/>
    <property type="match status" value="1"/>
</dbReference>
<evidence type="ECO:0000313" key="2">
    <source>
        <dbReference type="Proteomes" id="UP000031972"/>
    </source>
</evidence>
<sequence length="74" mass="8359">MNGQSPQSIQFTTLYDPYVYQTLSTIIGTNIVVQTTQNSVQGKLTTVMPDHIVVEINQTPFFIRTQQIIWVSPS</sequence>
<dbReference type="RefSeq" id="WP_052476619.1">
    <property type="nucleotide sequence ID" value="NZ_JXRR01000001.1"/>
</dbReference>
<dbReference type="AlphaFoldDB" id="A0A0C2VV61"/>
<dbReference type="OrthoDB" id="2439488at2"/>
<comment type="caution">
    <text evidence="1">The sequence shown here is derived from an EMBL/GenBank/DDBJ whole genome shotgun (WGS) entry which is preliminary data.</text>
</comment>
<keyword evidence="2" id="KW-1185">Reference proteome</keyword>
<gene>
    <name evidence="1" type="ORF">KR50_01360</name>
</gene>
<dbReference type="InterPro" id="IPR020139">
    <property type="entry name" value="DUF2642"/>
</dbReference>
<dbReference type="EMBL" id="JXRR01000001">
    <property type="protein sequence ID" value="KIL52807.1"/>
    <property type="molecule type" value="Genomic_DNA"/>
</dbReference>
<dbReference type="Proteomes" id="UP000031972">
    <property type="component" value="Unassembled WGS sequence"/>
</dbReference>
<proteinExistence type="predicted"/>
<organism evidence="1 2">
    <name type="scientific">Jeotgalibacillus campisalis</name>
    <dbReference type="NCBI Taxonomy" id="220754"/>
    <lineage>
        <taxon>Bacteria</taxon>
        <taxon>Bacillati</taxon>
        <taxon>Bacillota</taxon>
        <taxon>Bacilli</taxon>
        <taxon>Bacillales</taxon>
        <taxon>Caryophanaceae</taxon>
        <taxon>Jeotgalibacillus</taxon>
    </lineage>
</organism>
<dbReference type="PATRIC" id="fig|220754.4.peg.139"/>
<accession>A0A0C2VV61</accession>
<name>A0A0C2VV61_9BACL</name>